<dbReference type="Gene3D" id="2.40.50.180">
    <property type="entry name" value="CheA-289, Domain 4"/>
    <property type="match status" value="1"/>
</dbReference>
<dbReference type="SUPFAM" id="SSF50341">
    <property type="entry name" value="CheW-like"/>
    <property type="match status" value="1"/>
</dbReference>
<feature type="domain" description="CheW-like" evidence="3">
    <location>
        <begin position="14"/>
        <end position="155"/>
    </location>
</feature>
<protein>
    <recommendedName>
        <fullName evidence="6">Chemotaxis protein CheV</fullName>
    </recommendedName>
</protein>
<dbReference type="Gene3D" id="3.40.50.2300">
    <property type="match status" value="1"/>
</dbReference>
<dbReference type="SUPFAM" id="SSF52172">
    <property type="entry name" value="CheY-like"/>
    <property type="match status" value="1"/>
</dbReference>
<evidence type="ECO:0000313" key="4">
    <source>
        <dbReference type="EMBL" id="KIX12819.1"/>
    </source>
</evidence>
<name>A0A0D2J3R0_9BACT</name>
<sequence length="317" mass="35373">MTRQDILLESGTNEVEIAVVLLGDQEFGINVAKIREFKDAKGVDVSVLPGSHDSVEGVFDFRNDTVPLINLHRHLALGENEKDHGKIVVVTDFNNTIAGFVTDGIHDIHRVSWRDFRPLNHALAVNTLHVIGSVTIDERRVLVLDMEQILGEIYPQSVINYDESAFSEQPNVPGRSRVRIFFAEDSTVIRSKVAKILTSLGFGEVRTFIDGKSCYEAISSLRQRAAKEQRSMSDYLSLLLTDIEMPEMDGLALCKEVRQTLGLTQVPVVVFSSLINKEMAEKCRQVGANAYCSKPETEKLVRIIDNFCLTDQALPSL</sequence>
<keyword evidence="1" id="KW-0597">Phosphoprotein</keyword>
<organism evidence="4 5">
    <name type="scientific">Dethiosulfatarculus sandiegensis</name>
    <dbReference type="NCBI Taxonomy" id="1429043"/>
    <lineage>
        <taxon>Bacteria</taxon>
        <taxon>Pseudomonadati</taxon>
        <taxon>Thermodesulfobacteriota</taxon>
        <taxon>Desulfarculia</taxon>
        <taxon>Desulfarculales</taxon>
        <taxon>Desulfarculaceae</taxon>
        <taxon>Dethiosulfatarculus</taxon>
    </lineage>
</organism>
<proteinExistence type="predicted"/>
<accession>A0A0D2J3R0</accession>
<dbReference type="GO" id="GO:0000160">
    <property type="term" value="P:phosphorelay signal transduction system"/>
    <property type="evidence" value="ECO:0007669"/>
    <property type="project" value="InterPro"/>
</dbReference>
<feature type="domain" description="Response regulatory" evidence="2">
    <location>
        <begin position="179"/>
        <end position="309"/>
    </location>
</feature>
<dbReference type="PROSITE" id="PS50110">
    <property type="entry name" value="RESPONSE_REGULATORY"/>
    <property type="match status" value="1"/>
</dbReference>
<dbReference type="InterPro" id="IPR002545">
    <property type="entry name" value="CheW-lke_dom"/>
</dbReference>
<dbReference type="EMBL" id="AZAC01000023">
    <property type="protein sequence ID" value="KIX12819.1"/>
    <property type="molecule type" value="Genomic_DNA"/>
</dbReference>
<dbReference type="InterPro" id="IPR036061">
    <property type="entry name" value="CheW-like_dom_sf"/>
</dbReference>
<dbReference type="InParanoid" id="A0A0D2J3R0"/>
<dbReference type="SMART" id="SM00448">
    <property type="entry name" value="REC"/>
    <property type="match status" value="1"/>
</dbReference>
<dbReference type="PANTHER" id="PTHR47233">
    <property type="entry name" value="CHEMOTAXIS PROTEIN CHEV"/>
    <property type="match status" value="1"/>
</dbReference>
<evidence type="ECO:0000256" key="1">
    <source>
        <dbReference type="PROSITE-ProRule" id="PRU00169"/>
    </source>
</evidence>
<dbReference type="Pfam" id="PF00072">
    <property type="entry name" value="Response_reg"/>
    <property type="match status" value="1"/>
</dbReference>
<dbReference type="AlphaFoldDB" id="A0A0D2J3R0"/>
<dbReference type="PIRSF" id="PIRSF002867">
    <property type="entry name" value="CheV"/>
    <property type="match status" value="1"/>
</dbReference>
<dbReference type="GO" id="GO:0006935">
    <property type="term" value="P:chemotaxis"/>
    <property type="evidence" value="ECO:0007669"/>
    <property type="project" value="InterPro"/>
</dbReference>
<dbReference type="InterPro" id="IPR024181">
    <property type="entry name" value="Chemotax_regulator_CheV"/>
</dbReference>
<dbReference type="InterPro" id="IPR011006">
    <property type="entry name" value="CheY-like_superfamily"/>
</dbReference>
<dbReference type="Pfam" id="PF01584">
    <property type="entry name" value="CheW"/>
    <property type="match status" value="1"/>
</dbReference>
<dbReference type="OrthoDB" id="9806105at2"/>
<dbReference type="PANTHER" id="PTHR47233:SF3">
    <property type="entry name" value="CHEMOTAXIS PROTEIN CHEV"/>
    <property type="match status" value="1"/>
</dbReference>
<dbReference type="STRING" id="1429043.X474_16905"/>
<reference evidence="4 5" key="1">
    <citation type="submission" date="2013-11" db="EMBL/GenBank/DDBJ databases">
        <title>Metagenomic analysis of a methanogenic consortium involved in long chain n-alkane degradation.</title>
        <authorList>
            <person name="Davidova I.A."/>
            <person name="Callaghan A.V."/>
            <person name="Wawrik B."/>
            <person name="Pruitt S."/>
            <person name="Marks C."/>
            <person name="Duncan K.E."/>
            <person name="Suflita J.M."/>
        </authorList>
    </citation>
    <scope>NUCLEOTIDE SEQUENCE [LARGE SCALE GENOMIC DNA]</scope>
    <source>
        <strain evidence="4 5">SPR</strain>
    </source>
</reference>
<keyword evidence="5" id="KW-1185">Reference proteome</keyword>
<dbReference type="Proteomes" id="UP000032233">
    <property type="component" value="Unassembled WGS sequence"/>
</dbReference>
<dbReference type="InterPro" id="IPR001789">
    <property type="entry name" value="Sig_transdc_resp-reg_receiver"/>
</dbReference>
<comment type="caution">
    <text evidence="4">The sequence shown here is derived from an EMBL/GenBank/DDBJ whole genome shotgun (WGS) entry which is preliminary data.</text>
</comment>
<evidence type="ECO:0000259" key="2">
    <source>
        <dbReference type="PROSITE" id="PS50110"/>
    </source>
</evidence>
<gene>
    <name evidence="4" type="ORF">X474_16905</name>
</gene>
<evidence type="ECO:0008006" key="6">
    <source>
        <dbReference type="Google" id="ProtNLM"/>
    </source>
</evidence>
<dbReference type="SMART" id="SM00260">
    <property type="entry name" value="CheW"/>
    <property type="match status" value="1"/>
</dbReference>
<dbReference type="Gene3D" id="2.30.30.40">
    <property type="entry name" value="SH3 Domains"/>
    <property type="match status" value="1"/>
</dbReference>
<dbReference type="PROSITE" id="PS50851">
    <property type="entry name" value="CHEW"/>
    <property type="match status" value="1"/>
</dbReference>
<evidence type="ECO:0000313" key="5">
    <source>
        <dbReference type="Proteomes" id="UP000032233"/>
    </source>
</evidence>
<feature type="modified residue" description="4-aspartylphosphate" evidence="1">
    <location>
        <position position="242"/>
    </location>
</feature>
<dbReference type="RefSeq" id="WP_044350095.1">
    <property type="nucleotide sequence ID" value="NZ_AZAC01000023.1"/>
</dbReference>
<evidence type="ECO:0000259" key="3">
    <source>
        <dbReference type="PROSITE" id="PS50851"/>
    </source>
</evidence>